<gene>
    <name evidence="2" type="ORF">S03H2_09210</name>
</gene>
<sequence>RTLTNFGAFVEIENGIDGLIHISDFSWTDRLKHPQTFLRKGAEGRMFGP</sequence>
<name>X1DMT2_9ZZZZ</name>
<dbReference type="InterPro" id="IPR012340">
    <property type="entry name" value="NA-bd_OB-fold"/>
</dbReference>
<dbReference type="EMBL" id="BARU01004631">
    <property type="protein sequence ID" value="GAH22276.1"/>
    <property type="molecule type" value="Genomic_DNA"/>
</dbReference>
<feature type="domain" description="S1 motif" evidence="1">
    <location>
        <begin position="1"/>
        <end position="41"/>
    </location>
</feature>
<organism evidence="2">
    <name type="scientific">marine sediment metagenome</name>
    <dbReference type="NCBI Taxonomy" id="412755"/>
    <lineage>
        <taxon>unclassified sequences</taxon>
        <taxon>metagenomes</taxon>
        <taxon>ecological metagenomes</taxon>
    </lineage>
</organism>
<dbReference type="Pfam" id="PF00575">
    <property type="entry name" value="S1"/>
    <property type="match status" value="1"/>
</dbReference>
<proteinExistence type="predicted"/>
<dbReference type="InterPro" id="IPR003029">
    <property type="entry name" value="S1_domain"/>
</dbReference>
<evidence type="ECO:0000313" key="2">
    <source>
        <dbReference type="EMBL" id="GAH22276.1"/>
    </source>
</evidence>
<accession>X1DMT2</accession>
<dbReference type="Gene3D" id="6.20.370.20">
    <property type="match status" value="1"/>
</dbReference>
<comment type="caution">
    <text evidence="2">The sequence shown here is derived from an EMBL/GenBank/DDBJ whole genome shotgun (WGS) entry which is preliminary data.</text>
</comment>
<feature type="non-terminal residue" evidence="2">
    <location>
        <position position="1"/>
    </location>
</feature>
<evidence type="ECO:0000259" key="1">
    <source>
        <dbReference type="PROSITE" id="PS50126"/>
    </source>
</evidence>
<dbReference type="GO" id="GO:0003676">
    <property type="term" value="F:nucleic acid binding"/>
    <property type="evidence" value="ECO:0007669"/>
    <property type="project" value="InterPro"/>
</dbReference>
<dbReference type="PROSITE" id="PS50126">
    <property type="entry name" value="S1"/>
    <property type="match status" value="1"/>
</dbReference>
<dbReference type="AlphaFoldDB" id="X1DMT2"/>
<protein>
    <recommendedName>
        <fullName evidence="1">S1 motif domain-containing protein</fullName>
    </recommendedName>
</protein>
<reference evidence="2" key="1">
    <citation type="journal article" date="2014" name="Front. Microbiol.">
        <title>High frequency of phylogenetically diverse reductive dehalogenase-homologous genes in deep subseafloor sedimentary metagenomes.</title>
        <authorList>
            <person name="Kawai M."/>
            <person name="Futagami T."/>
            <person name="Toyoda A."/>
            <person name="Takaki Y."/>
            <person name="Nishi S."/>
            <person name="Hori S."/>
            <person name="Arai W."/>
            <person name="Tsubouchi T."/>
            <person name="Morono Y."/>
            <person name="Uchiyama I."/>
            <person name="Ito T."/>
            <person name="Fujiyama A."/>
            <person name="Inagaki F."/>
            <person name="Takami H."/>
        </authorList>
    </citation>
    <scope>NUCLEOTIDE SEQUENCE</scope>
    <source>
        <strain evidence="2">Expedition CK06-06</strain>
    </source>
</reference>
<dbReference type="SUPFAM" id="SSF50249">
    <property type="entry name" value="Nucleic acid-binding proteins"/>
    <property type="match status" value="1"/>
</dbReference>